<comment type="similarity">
    <text evidence="7">Belongs to the AP2/ERF transcription factor family. ERF subfamily.</text>
</comment>
<evidence type="ECO:0000256" key="3">
    <source>
        <dbReference type="ARBA" id="ARBA00023125"/>
    </source>
</evidence>
<dbReference type="EMBL" id="OZ019907">
    <property type="protein sequence ID" value="CAK9206791.1"/>
    <property type="molecule type" value="Genomic_DNA"/>
</dbReference>
<sequence length="480" mass="52860">MPESFTHPVDLSHPDLRGFNHKAAASSNTGFVRCRNCPGLQSASFQLQICCKLVHQNTSQLEHKESNLGFAAADPFLEATGDSTSVPSDDVQEDGANISCSRAQQDEVQNTMQATSRRPRNKECSSKYYGVRFRPDLSKWVAEIRVAEWKSVDKKVWLGTYISEEGAAYAVDAARKILRCNKKQKPNFYCEQLEAYAESLPPELSLKNISDNTIFKAITEFVKGKARQYASEFVSTPIPKEIRTSTPVNNNRQPGAGGDVSPSDAAAVCQLGSMTTDSFELVSYLDHGVKAIEMPRDFSSELSHQQLSPFHATAVIAASDNFFDEVHGEEFVDGNGHITTPCSSMMFLPGVSLDWSQQQPVSASTGEAVVHQDSIFMSLEEGFMMLSQPEPTHWTQDQIFGLDFNTEHMPANSDMWVENYLGSCAEEPVYTDAPMEEVDPGRALNGSWDTKLVPSFTMSSQGDGINSCMDTLLEGVLSGH</sequence>
<keyword evidence="5" id="KW-0804">Transcription</keyword>
<dbReference type="InterPro" id="IPR001471">
    <property type="entry name" value="AP2/ERF_dom"/>
</dbReference>
<evidence type="ECO:0000313" key="10">
    <source>
        <dbReference type="EMBL" id="CAK9206791.1"/>
    </source>
</evidence>
<evidence type="ECO:0000313" key="11">
    <source>
        <dbReference type="Proteomes" id="UP001497512"/>
    </source>
</evidence>
<dbReference type="Proteomes" id="UP001497512">
    <property type="component" value="Chromosome 15"/>
</dbReference>
<keyword evidence="3" id="KW-0238">DNA-binding</keyword>
<comment type="subcellular location">
    <subcellularLocation>
        <location evidence="1">Nucleus</location>
    </subcellularLocation>
</comment>
<accession>A0ABP0TWI3</accession>
<evidence type="ECO:0000256" key="6">
    <source>
        <dbReference type="ARBA" id="ARBA00023242"/>
    </source>
</evidence>
<evidence type="ECO:0000256" key="1">
    <source>
        <dbReference type="ARBA" id="ARBA00004123"/>
    </source>
</evidence>
<dbReference type="Gene3D" id="3.30.730.10">
    <property type="entry name" value="AP2/ERF domain"/>
    <property type="match status" value="1"/>
</dbReference>
<dbReference type="InterPro" id="IPR036955">
    <property type="entry name" value="AP2/ERF_dom_sf"/>
</dbReference>
<dbReference type="PROSITE" id="PS51032">
    <property type="entry name" value="AP2_ERF"/>
    <property type="match status" value="1"/>
</dbReference>
<evidence type="ECO:0000259" key="9">
    <source>
        <dbReference type="PROSITE" id="PS51032"/>
    </source>
</evidence>
<name>A0ABP0TWI3_9BRYO</name>
<dbReference type="SMART" id="SM00380">
    <property type="entry name" value="AP2"/>
    <property type="match status" value="1"/>
</dbReference>
<keyword evidence="4" id="KW-0010">Activator</keyword>
<dbReference type="InterPro" id="IPR016177">
    <property type="entry name" value="DNA-bd_dom_sf"/>
</dbReference>
<evidence type="ECO:0000256" key="4">
    <source>
        <dbReference type="ARBA" id="ARBA00023159"/>
    </source>
</evidence>
<keyword evidence="11" id="KW-1185">Reference proteome</keyword>
<gene>
    <name evidence="10" type="ORF">CSSPTR1EN2_LOCUS8525</name>
</gene>
<evidence type="ECO:0000256" key="8">
    <source>
        <dbReference type="SAM" id="MobiDB-lite"/>
    </source>
</evidence>
<feature type="region of interest" description="Disordered" evidence="8">
    <location>
        <begin position="241"/>
        <end position="263"/>
    </location>
</feature>
<dbReference type="PANTHER" id="PTHR31839">
    <property type="entry name" value="DEHYDRATION-RESPONSIVE ELEMENT-BINDING PROTEIN 1D"/>
    <property type="match status" value="1"/>
</dbReference>
<dbReference type="SUPFAM" id="SSF54171">
    <property type="entry name" value="DNA-binding domain"/>
    <property type="match status" value="1"/>
</dbReference>
<dbReference type="PANTHER" id="PTHR31839:SF2">
    <property type="entry name" value="DEHYDRATION-RESPONSIVE ELEMENT-BINDING PROTEIN 1D"/>
    <property type="match status" value="1"/>
</dbReference>
<evidence type="ECO:0000256" key="2">
    <source>
        <dbReference type="ARBA" id="ARBA00023015"/>
    </source>
</evidence>
<evidence type="ECO:0000256" key="5">
    <source>
        <dbReference type="ARBA" id="ARBA00023163"/>
    </source>
</evidence>
<dbReference type="CDD" id="cd00018">
    <property type="entry name" value="AP2"/>
    <property type="match status" value="1"/>
</dbReference>
<feature type="domain" description="AP2/ERF" evidence="9">
    <location>
        <begin position="127"/>
        <end position="189"/>
    </location>
</feature>
<dbReference type="InterPro" id="IPR045277">
    <property type="entry name" value="DRE1A-I"/>
</dbReference>
<protein>
    <recommendedName>
        <fullName evidence="9">AP2/ERF domain-containing protein</fullName>
    </recommendedName>
</protein>
<feature type="compositionally biased region" description="Polar residues" evidence="8">
    <location>
        <begin position="244"/>
        <end position="253"/>
    </location>
</feature>
<organism evidence="10 11">
    <name type="scientific">Sphagnum troendelagicum</name>
    <dbReference type="NCBI Taxonomy" id="128251"/>
    <lineage>
        <taxon>Eukaryota</taxon>
        <taxon>Viridiplantae</taxon>
        <taxon>Streptophyta</taxon>
        <taxon>Embryophyta</taxon>
        <taxon>Bryophyta</taxon>
        <taxon>Sphagnophytina</taxon>
        <taxon>Sphagnopsida</taxon>
        <taxon>Sphagnales</taxon>
        <taxon>Sphagnaceae</taxon>
        <taxon>Sphagnum</taxon>
    </lineage>
</organism>
<keyword evidence="2" id="KW-0805">Transcription regulation</keyword>
<evidence type="ECO:0000256" key="7">
    <source>
        <dbReference type="ARBA" id="ARBA00024343"/>
    </source>
</evidence>
<reference evidence="10" key="1">
    <citation type="submission" date="2024-02" db="EMBL/GenBank/DDBJ databases">
        <authorList>
            <consortium name="ELIXIR-Norway"/>
            <consortium name="Elixir Norway"/>
        </authorList>
    </citation>
    <scope>NUCLEOTIDE SEQUENCE</scope>
</reference>
<proteinExistence type="inferred from homology"/>
<keyword evidence="6" id="KW-0539">Nucleus</keyword>